<comment type="caution">
    <text evidence="5">The sequence shown here is derived from an EMBL/GenBank/DDBJ whole genome shotgun (WGS) entry which is preliminary data.</text>
</comment>
<sequence>MSSTTEVPAMEYRYLGRSGLKVSVLSLGGWVTYGGQVKDTDITYECIKQAWDLGINFFDNAEVYAAGQSEIDMGAALKRLPGVKRSDLVISTKVFWAGKGPNDHGLSRKHIVEGLQASLKRMGLEYVDVVFAHRPDPDTPMEEIVRAFNHVMDRGWTFYWGTSEWSAQQITEAHLVAQRLGLVGPLCEQPQYNCFHRERFEKEYDPLYKAFGLGTTIWSPLASGVLTGKYSGGPDKIPADSRLAIKDNAIMERLRNDLGTDEGKAKLAKVAKLTKVAEKLGATTAQLALAWCVKNQNVSTVITGASRPSQIVENVKSLAVGPKLTPEIMAEIDEILANKPKPEMNFRAL</sequence>
<dbReference type="SUPFAM" id="SSF51430">
    <property type="entry name" value="NAD(P)-linked oxidoreductase"/>
    <property type="match status" value="1"/>
</dbReference>
<evidence type="ECO:0000259" key="4">
    <source>
        <dbReference type="Pfam" id="PF00248"/>
    </source>
</evidence>
<dbReference type="InterPro" id="IPR005399">
    <property type="entry name" value="K_chnl_volt-dep_bsu_KCNAB-rel"/>
</dbReference>
<keyword evidence="6" id="KW-1185">Reference proteome</keyword>
<dbReference type="PANTHER" id="PTHR43150">
    <property type="entry name" value="HYPERKINETIC, ISOFORM M"/>
    <property type="match status" value="1"/>
</dbReference>
<dbReference type="Proteomes" id="UP000193411">
    <property type="component" value="Unassembled WGS sequence"/>
</dbReference>
<dbReference type="PRINTS" id="PR01577">
    <property type="entry name" value="KCNABCHANNEL"/>
</dbReference>
<reference evidence="5 6" key="1">
    <citation type="submission" date="2016-07" db="EMBL/GenBank/DDBJ databases">
        <title>Pervasive Adenine N6-methylation of Active Genes in Fungi.</title>
        <authorList>
            <consortium name="DOE Joint Genome Institute"/>
            <person name="Mondo S.J."/>
            <person name="Dannebaum R.O."/>
            <person name="Kuo R.C."/>
            <person name="Labutti K."/>
            <person name="Haridas S."/>
            <person name="Kuo A."/>
            <person name="Salamov A."/>
            <person name="Ahrendt S.R."/>
            <person name="Lipzen A."/>
            <person name="Sullivan W."/>
            <person name="Andreopoulos W.B."/>
            <person name="Clum A."/>
            <person name="Lindquist E."/>
            <person name="Daum C."/>
            <person name="Ramamoorthy G.K."/>
            <person name="Gryganskyi A."/>
            <person name="Culley D."/>
            <person name="Magnuson J.K."/>
            <person name="James T.Y."/>
            <person name="O'Malley M.A."/>
            <person name="Stajich J.E."/>
            <person name="Spatafora J.W."/>
            <person name="Visel A."/>
            <person name="Grigoriev I.V."/>
        </authorList>
    </citation>
    <scope>NUCLEOTIDE SEQUENCE [LARGE SCALE GENOMIC DNA]</scope>
    <source>
        <strain evidence="5 6">PL171</strain>
    </source>
</reference>
<dbReference type="STRING" id="765915.A0A1Y2HQJ8"/>
<dbReference type="GO" id="GO:0034220">
    <property type="term" value="P:monoatomic ion transmembrane transport"/>
    <property type="evidence" value="ECO:0007669"/>
    <property type="project" value="UniProtKB-KW"/>
</dbReference>
<feature type="domain" description="NADP-dependent oxidoreductase" evidence="4">
    <location>
        <begin position="25"/>
        <end position="336"/>
    </location>
</feature>
<keyword evidence="5" id="KW-0407">Ion channel</keyword>
<dbReference type="EMBL" id="MCFL01000019">
    <property type="protein sequence ID" value="ORZ36071.1"/>
    <property type="molecule type" value="Genomic_DNA"/>
</dbReference>
<dbReference type="Gene3D" id="3.20.20.100">
    <property type="entry name" value="NADP-dependent oxidoreductase domain"/>
    <property type="match status" value="1"/>
</dbReference>
<evidence type="ECO:0000256" key="2">
    <source>
        <dbReference type="ARBA" id="ARBA00022857"/>
    </source>
</evidence>
<dbReference type="CDD" id="cd19143">
    <property type="entry name" value="AKR_AKR6C1_2"/>
    <property type="match status" value="1"/>
</dbReference>
<dbReference type="GO" id="GO:0016491">
    <property type="term" value="F:oxidoreductase activity"/>
    <property type="evidence" value="ECO:0007669"/>
    <property type="project" value="UniProtKB-KW"/>
</dbReference>
<dbReference type="AlphaFoldDB" id="A0A1Y2HQJ8"/>
<comment type="similarity">
    <text evidence="1">Belongs to the shaker potassium channel beta subunit family.</text>
</comment>
<evidence type="ECO:0000313" key="6">
    <source>
        <dbReference type="Proteomes" id="UP000193411"/>
    </source>
</evidence>
<keyword evidence="5" id="KW-0813">Transport</keyword>
<gene>
    <name evidence="5" type="ORF">BCR44DRAFT_33927</name>
</gene>
<dbReference type="OrthoDB" id="1720422at2759"/>
<dbReference type="PANTHER" id="PTHR43150:SF6">
    <property type="entry name" value="VIC POTASSIUM ION CHANNEL, BETA SUBUNIT (EUROFUNG)"/>
    <property type="match status" value="1"/>
</dbReference>
<evidence type="ECO:0000313" key="5">
    <source>
        <dbReference type="EMBL" id="ORZ36071.1"/>
    </source>
</evidence>
<name>A0A1Y2HQJ8_9FUNG</name>
<evidence type="ECO:0000256" key="1">
    <source>
        <dbReference type="ARBA" id="ARBA00006515"/>
    </source>
</evidence>
<dbReference type="Pfam" id="PF00248">
    <property type="entry name" value="Aldo_ket_red"/>
    <property type="match status" value="1"/>
</dbReference>
<proteinExistence type="inferred from homology"/>
<dbReference type="InterPro" id="IPR036812">
    <property type="entry name" value="NAD(P)_OxRdtase_dom_sf"/>
</dbReference>
<protein>
    <submittedName>
        <fullName evidence="5">K+ channel protein</fullName>
    </submittedName>
</protein>
<accession>A0A1Y2HQJ8</accession>
<organism evidence="5 6">
    <name type="scientific">Catenaria anguillulae PL171</name>
    <dbReference type="NCBI Taxonomy" id="765915"/>
    <lineage>
        <taxon>Eukaryota</taxon>
        <taxon>Fungi</taxon>
        <taxon>Fungi incertae sedis</taxon>
        <taxon>Blastocladiomycota</taxon>
        <taxon>Blastocladiomycetes</taxon>
        <taxon>Blastocladiales</taxon>
        <taxon>Catenariaceae</taxon>
        <taxon>Catenaria</taxon>
    </lineage>
</organism>
<keyword evidence="5" id="KW-0406">Ion transport</keyword>
<keyword evidence="2" id="KW-0521">NADP</keyword>
<keyword evidence="3" id="KW-0560">Oxidoreductase</keyword>
<evidence type="ECO:0000256" key="3">
    <source>
        <dbReference type="ARBA" id="ARBA00023002"/>
    </source>
</evidence>
<dbReference type="InterPro" id="IPR023210">
    <property type="entry name" value="NADP_OxRdtase_dom"/>
</dbReference>